<dbReference type="EMBL" id="CP093362">
    <property type="protein sequence ID" value="UQS84928.1"/>
    <property type="molecule type" value="Genomic_DNA"/>
</dbReference>
<dbReference type="RefSeq" id="WP_249510908.1">
    <property type="nucleotide sequence ID" value="NZ_CP093362.1"/>
</dbReference>
<dbReference type="Proteomes" id="UP000831859">
    <property type="component" value="Chromosome"/>
</dbReference>
<evidence type="ECO:0000313" key="2">
    <source>
        <dbReference type="EMBL" id="UQS84928.1"/>
    </source>
</evidence>
<organism evidence="2 3">
    <name type="scientific">Apilactobacillus apisilvae</name>
    <dbReference type="NCBI Taxonomy" id="2923364"/>
    <lineage>
        <taxon>Bacteria</taxon>
        <taxon>Bacillati</taxon>
        <taxon>Bacillota</taxon>
        <taxon>Bacilli</taxon>
        <taxon>Lactobacillales</taxon>
        <taxon>Lactobacillaceae</taxon>
        <taxon>Apilactobacillus</taxon>
    </lineage>
</organism>
<keyword evidence="1" id="KW-0472">Membrane</keyword>
<feature type="transmembrane region" description="Helical" evidence="1">
    <location>
        <begin position="77"/>
        <end position="96"/>
    </location>
</feature>
<proteinExistence type="predicted"/>
<feature type="transmembrane region" description="Helical" evidence="1">
    <location>
        <begin position="50"/>
        <end position="70"/>
    </location>
</feature>
<reference evidence="2 3" key="1">
    <citation type="journal article" date="2022" name="Int. J. Syst. Evol. Microbiol.">
        <title>Apilactobacillus apisilvae sp. nov., Nicolia spurrieriana gen. nov. sp. nov., Bombilactobacillus folatiphilus sp. nov. and Bombilactobacillus thymidiniphilus sp. nov., four new lactic acid bacterial isolates from stingless bees Tetragonula carbonaria and Austroplebeia australis.</title>
        <authorList>
            <person name="Oliphant S.A."/>
            <person name="Watson-Haigh N.S."/>
            <person name="Sumby K.M."/>
            <person name="Gardner J."/>
            <person name="Groom S."/>
            <person name="Jiranek V."/>
        </authorList>
    </citation>
    <scope>NUCLEOTIDE SEQUENCE [LARGE SCALE GENOMIC DNA]</scope>
    <source>
        <strain evidence="2 3">SG5_A10</strain>
    </source>
</reference>
<gene>
    <name evidence="2" type="ORF">MOO46_06705</name>
</gene>
<feature type="transmembrane region" description="Helical" evidence="1">
    <location>
        <begin position="12"/>
        <end position="30"/>
    </location>
</feature>
<evidence type="ECO:0000313" key="3">
    <source>
        <dbReference type="Proteomes" id="UP000831859"/>
    </source>
</evidence>
<protein>
    <submittedName>
        <fullName evidence="2">Uncharacterized protein</fullName>
    </submittedName>
</protein>
<evidence type="ECO:0000256" key="1">
    <source>
        <dbReference type="SAM" id="Phobius"/>
    </source>
</evidence>
<accession>A0ABY4PHD2</accession>
<name>A0ABY4PHD2_9LACO</name>
<feature type="transmembrane region" description="Helical" evidence="1">
    <location>
        <begin position="159"/>
        <end position="179"/>
    </location>
</feature>
<keyword evidence="1" id="KW-0812">Transmembrane</keyword>
<sequence>MKSKLKMSIKGWLFAVIFFVFAVYAGFIQYHYDGIKDIDVTFLFTNLGDYIWSLISLIIIVILYVAFSLVPSRKLTLLPNIFMLMTAGQILVQAYYTLPRLNIIGLVVELIFTITHLMLAYYLTKISFDVIDNDNDKKGYFNNWFNQLKKSLMQNYRELTIFMILYILIRSITVISVTIK</sequence>
<feature type="transmembrane region" description="Helical" evidence="1">
    <location>
        <begin position="102"/>
        <end position="123"/>
    </location>
</feature>
<keyword evidence="1" id="KW-1133">Transmembrane helix</keyword>
<keyword evidence="3" id="KW-1185">Reference proteome</keyword>